<dbReference type="PROSITE" id="PS51318">
    <property type="entry name" value="TAT"/>
    <property type="match status" value="1"/>
</dbReference>
<dbReference type="InterPro" id="IPR011330">
    <property type="entry name" value="Glyco_hydro/deAcase_b/a-brl"/>
</dbReference>
<dbReference type="Proteomes" id="UP001500618">
    <property type="component" value="Unassembled WGS sequence"/>
</dbReference>
<dbReference type="CDD" id="cd10917">
    <property type="entry name" value="CE4_NodB_like_6s_7s"/>
    <property type="match status" value="1"/>
</dbReference>
<comment type="caution">
    <text evidence="5">The sequence shown here is derived from an EMBL/GenBank/DDBJ whole genome shotgun (WGS) entry which is preliminary data.</text>
</comment>
<dbReference type="InterPro" id="IPR006311">
    <property type="entry name" value="TAT_signal"/>
</dbReference>
<dbReference type="EMBL" id="BAAANY010000001">
    <property type="protein sequence ID" value="GAA1658328.1"/>
    <property type="molecule type" value="Genomic_DNA"/>
</dbReference>
<evidence type="ECO:0000259" key="4">
    <source>
        <dbReference type="PROSITE" id="PS51677"/>
    </source>
</evidence>
<keyword evidence="2" id="KW-0378">Hydrolase</keyword>
<feature type="region of interest" description="Disordered" evidence="3">
    <location>
        <begin position="1"/>
        <end position="22"/>
    </location>
</feature>
<protein>
    <submittedName>
        <fullName evidence="5">Polysaccharide deacetylase family protein</fullName>
    </submittedName>
</protein>
<evidence type="ECO:0000256" key="1">
    <source>
        <dbReference type="ARBA" id="ARBA00022723"/>
    </source>
</evidence>
<dbReference type="PANTHER" id="PTHR10587">
    <property type="entry name" value="GLYCOSYL TRANSFERASE-RELATED"/>
    <property type="match status" value="1"/>
</dbReference>
<evidence type="ECO:0000313" key="5">
    <source>
        <dbReference type="EMBL" id="GAA1658328.1"/>
    </source>
</evidence>
<evidence type="ECO:0000313" key="6">
    <source>
        <dbReference type="Proteomes" id="UP001500618"/>
    </source>
</evidence>
<dbReference type="PANTHER" id="PTHR10587:SF133">
    <property type="entry name" value="CHITIN DEACETYLASE 1-RELATED"/>
    <property type="match status" value="1"/>
</dbReference>
<keyword evidence="6" id="KW-1185">Reference proteome</keyword>
<keyword evidence="1" id="KW-0479">Metal-binding</keyword>
<dbReference type="Pfam" id="PF01522">
    <property type="entry name" value="Polysacc_deac_1"/>
    <property type="match status" value="1"/>
</dbReference>
<feature type="compositionally biased region" description="Basic and acidic residues" evidence="3">
    <location>
        <begin position="1"/>
        <end position="19"/>
    </location>
</feature>
<feature type="compositionally biased region" description="Pro residues" evidence="3">
    <location>
        <begin position="45"/>
        <end position="67"/>
    </location>
</feature>
<accession>A0ABN2FSJ8</accession>
<dbReference type="InterPro" id="IPR050248">
    <property type="entry name" value="Polysacc_deacetylase_ArnD"/>
</dbReference>
<dbReference type="RefSeq" id="WP_344306630.1">
    <property type="nucleotide sequence ID" value="NZ_BAAANY010000001.1"/>
</dbReference>
<sequence>MPEPEVARPGDRDRTERISRRTLLRAGATVPLLLSAAACGATPPASTPPPPSKSAAPPEPTPSPTPTTFPVQQKAIYTLAEYAARTPGAQPFAAKAIALTLDDGPHAVWTPKMLRLLKQLDIHATFFMIGVQAKGHPDLIKAIHDGGHALGNHTYNHLETLPHLSVPNIRQQIVATQDAVFKACGAYPRVFRAPGGNWGPPVFAEVAAAGMMPIHWQTDTNDWTRPGTSSIERRVAGAPVGSIVLCHDGGGDRSETIAALTQAVPALKARGYQFVTLA</sequence>
<organism evidence="5 6">
    <name type="scientific">Fodinicola feengrottensis</name>
    <dbReference type="NCBI Taxonomy" id="435914"/>
    <lineage>
        <taxon>Bacteria</taxon>
        <taxon>Bacillati</taxon>
        <taxon>Actinomycetota</taxon>
        <taxon>Actinomycetes</taxon>
        <taxon>Mycobacteriales</taxon>
        <taxon>Fodinicola</taxon>
    </lineage>
</organism>
<dbReference type="InterPro" id="IPR002509">
    <property type="entry name" value="NODB_dom"/>
</dbReference>
<dbReference type="SUPFAM" id="SSF88713">
    <property type="entry name" value="Glycoside hydrolase/deacetylase"/>
    <property type="match status" value="1"/>
</dbReference>
<feature type="region of interest" description="Disordered" evidence="3">
    <location>
        <begin position="39"/>
        <end position="69"/>
    </location>
</feature>
<dbReference type="Gene3D" id="3.20.20.370">
    <property type="entry name" value="Glycoside hydrolase/deacetylase"/>
    <property type="match status" value="1"/>
</dbReference>
<dbReference type="PROSITE" id="PS51677">
    <property type="entry name" value="NODB"/>
    <property type="match status" value="1"/>
</dbReference>
<evidence type="ECO:0000256" key="2">
    <source>
        <dbReference type="ARBA" id="ARBA00022801"/>
    </source>
</evidence>
<proteinExistence type="predicted"/>
<name>A0ABN2FSJ8_9ACTN</name>
<feature type="domain" description="NodB homology" evidence="4">
    <location>
        <begin position="95"/>
        <end position="275"/>
    </location>
</feature>
<evidence type="ECO:0000256" key="3">
    <source>
        <dbReference type="SAM" id="MobiDB-lite"/>
    </source>
</evidence>
<gene>
    <name evidence="5" type="ORF">GCM10009765_04710</name>
</gene>
<reference evidence="5 6" key="1">
    <citation type="journal article" date="2019" name="Int. J. Syst. Evol. Microbiol.">
        <title>The Global Catalogue of Microorganisms (GCM) 10K type strain sequencing project: providing services to taxonomists for standard genome sequencing and annotation.</title>
        <authorList>
            <consortium name="The Broad Institute Genomics Platform"/>
            <consortium name="The Broad Institute Genome Sequencing Center for Infectious Disease"/>
            <person name="Wu L."/>
            <person name="Ma J."/>
        </authorList>
    </citation>
    <scope>NUCLEOTIDE SEQUENCE [LARGE SCALE GENOMIC DNA]</scope>
    <source>
        <strain evidence="5 6">JCM 14718</strain>
    </source>
</reference>